<evidence type="ECO:0000313" key="2">
    <source>
        <dbReference type="Proteomes" id="UP000828390"/>
    </source>
</evidence>
<protein>
    <submittedName>
        <fullName evidence="1">Uncharacterized protein</fullName>
    </submittedName>
</protein>
<keyword evidence="2" id="KW-1185">Reference proteome</keyword>
<reference evidence="1" key="2">
    <citation type="submission" date="2020-11" db="EMBL/GenBank/DDBJ databases">
        <authorList>
            <person name="McCartney M.A."/>
            <person name="Auch B."/>
            <person name="Kono T."/>
            <person name="Mallez S."/>
            <person name="Becker A."/>
            <person name="Gohl D.M."/>
            <person name="Silverstein K.A.T."/>
            <person name="Koren S."/>
            <person name="Bechman K.B."/>
            <person name="Herman A."/>
            <person name="Abrahante J.E."/>
            <person name="Garbe J."/>
        </authorList>
    </citation>
    <scope>NUCLEOTIDE SEQUENCE</scope>
    <source>
        <strain evidence="1">Duluth1</strain>
        <tissue evidence="1">Whole animal</tissue>
    </source>
</reference>
<gene>
    <name evidence="1" type="ORF">DPMN_026236</name>
</gene>
<dbReference type="PANTHER" id="PTHR21521:SF0">
    <property type="entry name" value="AMUN, ISOFORM A"/>
    <property type="match status" value="1"/>
</dbReference>
<dbReference type="OrthoDB" id="8249012at2759"/>
<organism evidence="1 2">
    <name type="scientific">Dreissena polymorpha</name>
    <name type="common">Zebra mussel</name>
    <name type="synonym">Mytilus polymorpha</name>
    <dbReference type="NCBI Taxonomy" id="45954"/>
    <lineage>
        <taxon>Eukaryota</taxon>
        <taxon>Metazoa</taxon>
        <taxon>Spiralia</taxon>
        <taxon>Lophotrochozoa</taxon>
        <taxon>Mollusca</taxon>
        <taxon>Bivalvia</taxon>
        <taxon>Autobranchia</taxon>
        <taxon>Heteroconchia</taxon>
        <taxon>Euheterodonta</taxon>
        <taxon>Imparidentia</taxon>
        <taxon>Neoheterodontei</taxon>
        <taxon>Myida</taxon>
        <taxon>Dreissenoidea</taxon>
        <taxon>Dreissenidae</taxon>
        <taxon>Dreissena</taxon>
    </lineage>
</organism>
<name>A0A9D4LSJ8_DREPO</name>
<dbReference type="PANTHER" id="PTHR21521">
    <property type="entry name" value="AMUN, ISOFORM A"/>
    <property type="match status" value="1"/>
</dbReference>
<comment type="caution">
    <text evidence="1">The sequence shown here is derived from an EMBL/GenBank/DDBJ whole genome shotgun (WGS) entry which is preliminary data.</text>
</comment>
<sequence length="230" mass="25618">MCSLLNTIAPAIWTSVFSQYEAALGLKANKMKPDKKKDLLVLDKWFQTELPKLIESRSPKHVTHEELCKLMKWKLTRGKFRPRLTEMVASNSEDEVVAASTKAFKALPNISAAIQALSVLKAVGPATASAVLAAGSPQNAAFMADECLLAFPGLQPIKYDLPFYMAYIDKVKPICKQLNKDNPDAGWTPHKVELTLWTYQMIHALDPALSASLMEESHADREPPRKKQKK</sequence>
<proteinExistence type="predicted"/>
<accession>A0A9D4LSJ8</accession>
<evidence type="ECO:0000313" key="1">
    <source>
        <dbReference type="EMBL" id="KAH3863256.1"/>
    </source>
</evidence>
<reference evidence="1" key="1">
    <citation type="journal article" date="2019" name="bioRxiv">
        <title>The Genome of the Zebra Mussel, Dreissena polymorpha: A Resource for Invasive Species Research.</title>
        <authorList>
            <person name="McCartney M.A."/>
            <person name="Auch B."/>
            <person name="Kono T."/>
            <person name="Mallez S."/>
            <person name="Zhang Y."/>
            <person name="Obille A."/>
            <person name="Becker A."/>
            <person name="Abrahante J.E."/>
            <person name="Garbe J."/>
            <person name="Badalamenti J.P."/>
            <person name="Herman A."/>
            <person name="Mangelson H."/>
            <person name="Liachko I."/>
            <person name="Sullivan S."/>
            <person name="Sone E.D."/>
            <person name="Koren S."/>
            <person name="Silverstein K.A.T."/>
            <person name="Beckman K.B."/>
            <person name="Gohl D.M."/>
        </authorList>
    </citation>
    <scope>NUCLEOTIDE SEQUENCE</scope>
    <source>
        <strain evidence="1">Duluth1</strain>
        <tissue evidence="1">Whole animal</tissue>
    </source>
</reference>
<dbReference type="Proteomes" id="UP000828390">
    <property type="component" value="Unassembled WGS sequence"/>
</dbReference>
<dbReference type="AlphaFoldDB" id="A0A9D4LSJ8"/>
<dbReference type="EMBL" id="JAIWYP010000002">
    <property type="protein sequence ID" value="KAH3863256.1"/>
    <property type="molecule type" value="Genomic_DNA"/>
</dbReference>